<feature type="transmembrane region" description="Helical" evidence="9">
    <location>
        <begin position="277"/>
        <end position="298"/>
    </location>
</feature>
<dbReference type="PANTHER" id="PTHR30540">
    <property type="entry name" value="OSMOTIC STRESS POTASSIUM TRANSPORTER"/>
    <property type="match status" value="1"/>
</dbReference>
<evidence type="ECO:0000256" key="1">
    <source>
        <dbReference type="ARBA" id="ARBA00004141"/>
    </source>
</evidence>
<feature type="transmembrane region" description="Helical" evidence="9">
    <location>
        <begin position="246"/>
        <end position="265"/>
    </location>
</feature>
<dbReference type="Pfam" id="PF22776">
    <property type="entry name" value="K_trans_C"/>
    <property type="match status" value="1"/>
</dbReference>
<feature type="transmembrane region" description="Helical" evidence="9">
    <location>
        <begin position="126"/>
        <end position="149"/>
    </location>
</feature>
<keyword evidence="13" id="KW-1185">Reference proteome</keyword>
<feature type="domain" description="K+ potassium transporter integral membrane" evidence="10">
    <location>
        <begin position="11"/>
        <end position="489"/>
    </location>
</feature>
<feature type="domain" description="K+ potassium transporter C-terminal" evidence="11">
    <location>
        <begin position="517"/>
        <end position="702"/>
    </location>
</feature>
<feature type="transmembrane region" description="Helical" evidence="9">
    <location>
        <begin position="318"/>
        <end position="344"/>
    </location>
</feature>
<evidence type="ECO:0000256" key="8">
    <source>
        <dbReference type="ARBA" id="ARBA00023136"/>
    </source>
</evidence>
<dbReference type="InterPro" id="IPR053952">
    <property type="entry name" value="K_trans_C"/>
</dbReference>
<evidence type="ECO:0000256" key="6">
    <source>
        <dbReference type="ARBA" id="ARBA00022989"/>
    </source>
</evidence>
<feature type="transmembrane region" description="Helical" evidence="9">
    <location>
        <begin position="428"/>
        <end position="448"/>
    </location>
</feature>
<protein>
    <recommendedName>
        <fullName evidence="14">Potassium transporter</fullName>
    </recommendedName>
</protein>
<comment type="subcellular location">
    <subcellularLocation>
        <location evidence="1">Membrane</location>
        <topology evidence="1">Multi-pass membrane protein</topology>
    </subcellularLocation>
</comment>
<keyword evidence="3" id="KW-0633">Potassium transport</keyword>
<dbReference type="EMBL" id="JBBBZM010000007">
    <property type="protein sequence ID" value="KAL0639927.1"/>
    <property type="molecule type" value="Genomic_DNA"/>
</dbReference>
<evidence type="ECO:0000313" key="12">
    <source>
        <dbReference type="EMBL" id="KAL0639927.1"/>
    </source>
</evidence>
<feature type="non-terminal residue" evidence="12">
    <location>
        <position position="1"/>
    </location>
</feature>
<feature type="transmembrane region" description="Helical" evidence="9">
    <location>
        <begin position="365"/>
        <end position="386"/>
    </location>
</feature>
<dbReference type="InterPro" id="IPR003855">
    <property type="entry name" value="K+_transporter"/>
</dbReference>
<keyword evidence="4 9" id="KW-0812">Transmembrane</keyword>
<keyword evidence="7" id="KW-0406">Ion transport</keyword>
<evidence type="ECO:0000256" key="3">
    <source>
        <dbReference type="ARBA" id="ARBA00022538"/>
    </source>
</evidence>
<keyword evidence="2" id="KW-0813">Transport</keyword>
<keyword evidence="8 9" id="KW-0472">Membrane</keyword>
<feature type="transmembrane region" description="Helical" evidence="9">
    <location>
        <begin position="200"/>
        <end position="219"/>
    </location>
</feature>
<proteinExistence type="predicted"/>
<name>A0ABR3GW27_9PEZI</name>
<evidence type="ECO:0000256" key="5">
    <source>
        <dbReference type="ARBA" id="ARBA00022958"/>
    </source>
</evidence>
<dbReference type="InterPro" id="IPR053951">
    <property type="entry name" value="K_trans_N"/>
</dbReference>
<feature type="transmembrane region" description="Helical" evidence="9">
    <location>
        <begin position="169"/>
        <end position="188"/>
    </location>
</feature>
<feature type="transmembrane region" description="Helical" evidence="9">
    <location>
        <begin position="398"/>
        <end position="421"/>
    </location>
</feature>
<keyword evidence="6 9" id="KW-1133">Transmembrane helix</keyword>
<reference evidence="12 13" key="1">
    <citation type="submission" date="2024-02" db="EMBL/GenBank/DDBJ databases">
        <title>Discinaceae phylogenomics.</title>
        <authorList>
            <person name="Dirks A.C."/>
            <person name="James T.Y."/>
        </authorList>
    </citation>
    <scope>NUCLEOTIDE SEQUENCE [LARGE SCALE GENOMIC DNA]</scope>
    <source>
        <strain evidence="12 13">ACD0624</strain>
    </source>
</reference>
<dbReference type="Proteomes" id="UP001447188">
    <property type="component" value="Unassembled WGS sequence"/>
</dbReference>
<evidence type="ECO:0000313" key="13">
    <source>
        <dbReference type="Proteomes" id="UP001447188"/>
    </source>
</evidence>
<accession>A0ABR3GW27</accession>
<comment type="caution">
    <text evidence="12">The sequence shown here is derived from an EMBL/GenBank/DDBJ whole genome shotgun (WGS) entry which is preliminary data.</text>
</comment>
<organism evidence="12 13">
    <name type="scientific">Discina gigas</name>
    <dbReference type="NCBI Taxonomy" id="1032678"/>
    <lineage>
        <taxon>Eukaryota</taxon>
        <taxon>Fungi</taxon>
        <taxon>Dikarya</taxon>
        <taxon>Ascomycota</taxon>
        <taxon>Pezizomycotina</taxon>
        <taxon>Pezizomycetes</taxon>
        <taxon>Pezizales</taxon>
        <taxon>Discinaceae</taxon>
        <taxon>Discina</taxon>
    </lineage>
</organism>
<dbReference type="NCBIfam" id="TIGR00794">
    <property type="entry name" value="kup"/>
    <property type="match status" value="1"/>
</dbReference>
<evidence type="ECO:0000256" key="7">
    <source>
        <dbReference type="ARBA" id="ARBA00023065"/>
    </source>
</evidence>
<evidence type="ECO:0000256" key="4">
    <source>
        <dbReference type="ARBA" id="ARBA00022692"/>
    </source>
</evidence>
<evidence type="ECO:0000259" key="10">
    <source>
        <dbReference type="Pfam" id="PF02705"/>
    </source>
</evidence>
<dbReference type="Pfam" id="PF02705">
    <property type="entry name" value="K_trans"/>
    <property type="match status" value="1"/>
</dbReference>
<evidence type="ECO:0000256" key="9">
    <source>
        <dbReference type="SAM" id="Phobius"/>
    </source>
</evidence>
<feature type="transmembrane region" description="Helical" evidence="9">
    <location>
        <begin position="454"/>
        <end position="472"/>
    </location>
</feature>
<evidence type="ECO:0000256" key="2">
    <source>
        <dbReference type="ARBA" id="ARBA00022448"/>
    </source>
</evidence>
<sequence length="702" mass="78293">EFGGVMLAWLTYQSIGVIYGDIGTSPLYTFSSTFTSPPSYEDLLGALSLIIWSLTLIVSIKYVTIVLFADDDGEGGTFALYSLLTRYSNIMQRNPREPLTVKLERHSASDMKKPNLGFRSLLESSFLFRSCIKFLAVFGVCLVIADGILTPAQSVLGAIQGLKVVLPNIETSTIVGISCAILVVLFAIQPFGITKLGTTFAPIIMVWLLLNFAFGIYNISLYDSSVLKAFNPWYSFQWFIRNGEEGWKSLGAILLAFTGVEALFADLGAFSARAIRISWLFFAYPCLLLAYIGQAAYISVKPEAVSNPFFNTVPPGMYYPSLVLSILAAVVASQAMITGSVQLISQCMSLSYFPKIKLVHTSDKFHGQVYIPLANWLMMIGTIIVTAVYNNTTSLGNAYGVCVIMVTFITTCMVAVVAIVVWQLHFVIVLFGFLFFGTIDGVFMTAALTKVPQGAWFTLLIALLLSSILFLWRFGKRQQWKSEAGDGISPSSLVSMDPSGKLVLNRPSGPKELGKIKGVGIFFDKVGYQAPAVYTHFVRKFEAQHDVIVFFHLRQLVQPSVGEEERYIVQRVGASNTFRIIVRYGYNDHVFTENFGIVLYDQLKAFLDAEIQRSDCEPPESIEHAKVKARALRERDALDAAYEKQVIYILGKEQLRLTMKTILPRRMALNAFIWMRENTRTKQEEFNVPIDQLVEVGYIKEI</sequence>
<gene>
    <name evidence="12" type="ORF">Q9L58_001018</name>
</gene>
<keyword evidence="5" id="KW-0630">Potassium</keyword>
<evidence type="ECO:0000259" key="11">
    <source>
        <dbReference type="Pfam" id="PF22776"/>
    </source>
</evidence>
<evidence type="ECO:0008006" key="14">
    <source>
        <dbReference type="Google" id="ProtNLM"/>
    </source>
</evidence>
<dbReference type="PANTHER" id="PTHR30540:SF83">
    <property type="entry name" value="K+ POTASSIUM TRANSPORTER"/>
    <property type="match status" value="1"/>
</dbReference>
<feature type="transmembrane region" description="Helical" evidence="9">
    <location>
        <begin position="43"/>
        <end position="69"/>
    </location>
</feature>